<evidence type="ECO:0000259" key="5">
    <source>
        <dbReference type="SMART" id="SM00382"/>
    </source>
</evidence>
<reference evidence="6 7" key="1">
    <citation type="submission" date="2018-03" db="EMBL/GenBank/DDBJ databases">
        <title>Non-Typhoidal Salmonella genome sequencing and assembly.</title>
        <authorList>
            <person name="Matchawe C."/>
        </authorList>
    </citation>
    <scope>NUCLEOTIDE SEQUENCE [LARGE SCALE GENOMIC DNA]</scope>
    <source>
        <strain evidence="6 7">35dea</strain>
    </source>
</reference>
<evidence type="ECO:0000313" key="7">
    <source>
        <dbReference type="Proteomes" id="UP000298491"/>
    </source>
</evidence>
<accession>A0A659PW03</accession>
<evidence type="ECO:0000256" key="1">
    <source>
        <dbReference type="ARBA" id="ARBA00022737"/>
    </source>
</evidence>
<comment type="caution">
    <text evidence="6">The sequence shown here is derived from an EMBL/GenBank/DDBJ whole genome shotgun (WGS) entry which is preliminary data.</text>
</comment>
<feature type="non-terminal residue" evidence="6">
    <location>
        <position position="213"/>
    </location>
</feature>
<dbReference type="PANTHER" id="PTHR19211">
    <property type="entry name" value="ATP-BINDING TRANSPORT PROTEIN-RELATED"/>
    <property type="match status" value="1"/>
</dbReference>
<keyword evidence="3 6" id="KW-0067">ATP-binding</keyword>
<dbReference type="PANTHER" id="PTHR19211:SF14">
    <property type="entry name" value="ATP-BINDING CASSETTE SUB-FAMILY F MEMBER 1"/>
    <property type="match status" value="1"/>
</dbReference>
<dbReference type="PROSITE" id="PS00211">
    <property type="entry name" value="ABC_TRANSPORTER_1"/>
    <property type="match status" value="1"/>
</dbReference>
<feature type="coiled-coil region" evidence="4">
    <location>
        <begin position="84"/>
        <end position="111"/>
    </location>
</feature>
<dbReference type="SUPFAM" id="SSF52540">
    <property type="entry name" value="P-loop containing nucleoside triphosphate hydrolases"/>
    <property type="match status" value="1"/>
</dbReference>
<dbReference type="AlphaFoldDB" id="A0A659PW03"/>
<dbReference type="EMBL" id="PYKB01001468">
    <property type="protein sequence ID" value="TGC77844.1"/>
    <property type="molecule type" value="Genomic_DNA"/>
</dbReference>
<dbReference type="InterPro" id="IPR027417">
    <property type="entry name" value="P-loop_NTPase"/>
</dbReference>
<proteinExistence type="predicted"/>
<keyword evidence="1" id="KW-0677">Repeat</keyword>
<keyword evidence="2" id="KW-0547">Nucleotide-binding</keyword>
<dbReference type="InterPro" id="IPR003439">
    <property type="entry name" value="ABC_transporter-like_ATP-bd"/>
</dbReference>
<name>A0A659PW03_SALET</name>
<dbReference type="Proteomes" id="UP000298491">
    <property type="component" value="Unassembled WGS sequence"/>
</dbReference>
<dbReference type="FunFam" id="3.40.50.300:FF:000011">
    <property type="entry name" value="Putative ABC transporter ATP-binding component"/>
    <property type="match status" value="1"/>
</dbReference>
<dbReference type="Pfam" id="PF00005">
    <property type="entry name" value="ABC_tran"/>
    <property type="match status" value="1"/>
</dbReference>
<dbReference type="Gene3D" id="3.40.50.300">
    <property type="entry name" value="P-loop containing nucleotide triphosphate hydrolases"/>
    <property type="match status" value="1"/>
</dbReference>
<dbReference type="InterPro" id="IPR017871">
    <property type="entry name" value="ABC_transporter-like_CS"/>
</dbReference>
<feature type="domain" description="AAA+ ATPase" evidence="5">
    <location>
        <begin position="26"/>
        <end position="212"/>
    </location>
</feature>
<dbReference type="CDD" id="cd03221">
    <property type="entry name" value="ABCF_EF-3"/>
    <property type="match status" value="1"/>
</dbReference>
<gene>
    <name evidence="6" type="ORF">C9F09_25580</name>
</gene>
<sequence>MIVFSSLQIRRGVRVLLDNASATINPGQKVGLVGKNGCGKSTLLALLKNEISADAGSFTLPGTWQLAWVNQETPALPQPAIEYVIDGDREYRQLEAQLNDANERNDGHAIASIHGKLDAIDAWTVRSRAASLLHGLGYSNDQLERPVSDCSGGWRMRLNLAQALICRSDLLLLDEPTNHLDLDAVIWLEKWLKSYPGTLSLLSHERGVRAPGG</sequence>
<dbReference type="SMART" id="SM00382">
    <property type="entry name" value="AAA"/>
    <property type="match status" value="1"/>
</dbReference>
<dbReference type="GO" id="GO:0016887">
    <property type="term" value="F:ATP hydrolysis activity"/>
    <property type="evidence" value="ECO:0007669"/>
    <property type="project" value="InterPro"/>
</dbReference>
<dbReference type="GO" id="GO:0005524">
    <property type="term" value="F:ATP binding"/>
    <property type="evidence" value="ECO:0007669"/>
    <property type="project" value="UniProtKB-KW"/>
</dbReference>
<protein>
    <submittedName>
        <fullName evidence="6">ABC transporter ATP-binding protein</fullName>
    </submittedName>
</protein>
<organism evidence="6 7">
    <name type="scientific">Salmonella enterica subsp. enterica serovar Wilhelmsburg</name>
    <dbReference type="NCBI Taxonomy" id="1960126"/>
    <lineage>
        <taxon>Bacteria</taxon>
        <taxon>Pseudomonadati</taxon>
        <taxon>Pseudomonadota</taxon>
        <taxon>Gammaproteobacteria</taxon>
        <taxon>Enterobacterales</taxon>
        <taxon>Enterobacteriaceae</taxon>
        <taxon>Salmonella</taxon>
    </lineage>
</organism>
<evidence type="ECO:0000313" key="6">
    <source>
        <dbReference type="EMBL" id="TGC77844.1"/>
    </source>
</evidence>
<keyword evidence="4" id="KW-0175">Coiled coil</keyword>
<dbReference type="InterPro" id="IPR050611">
    <property type="entry name" value="ABCF"/>
</dbReference>
<evidence type="ECO:0000256" key="3">
    <source>
        <dbReference type="ARBA" id="ARBA00022840"/>
    </source>
</evidence>
<evidence type="ECO:0000256" key="2">
    <source>
        <dbReference type="ARBA" id="ARBA00022741"/>
    </source>
</evidence>
<evidence type="ECO:0000256" key="4">
    <source>
        <dbReference type="SAM" id="Coils"/>
    </source>
</evidence>
<dbReference type="InterPro" id="IPR003593">
    <property type="entry name" value="AAA+_ATPase"/>
</dbReference>